<comment type="subcellular location">
    <subcellularLocation>
        <location evidence="2">Endoplasmic reticulum membrane</location>
        <topology evidence="2">Peripheral membrane protein</topology>
    </subcellularLocation>
</comment>
<comment type="catalytic activity">
    <reaction evidence="9">
        <text>n isopentenyl diphosphate + (2E,6E)-farnesyl diphosphate = a di-trans,poly-cis-polyprenyl diphosphate + n diphosphate</text>
        <dbReference type="Rhea" id="RHEA:53008"/>
        <dbReference type="Rhea" id="RHEA-COMP:19494"/>
        <dbReference type="ChEBI" id="CHEBI:33019"/>
        <dbReference type="ChEBI" id="CHEBI:128769"/>
        <dbReference type="ChEBI" id="CHEBI:136960"/>
        <dbReference type="ChEBI" id="CHEBI:175763"/>
        <dbReference type="EC" id="2.5.1.87"/>
    </reaction>
</comment>
<keyword evidence="14" id="KW-1185">Reference proteome</keyword>
<protein>
    <recommendedName>
        <fullName evidence="12">Alkyl transferase</fullName>
        <ecNumber evidence="12">2.5.1.-</ecNumber>
    </recommendedName>
</protein>
<dbReference type="GO" id="GO:1904423">
    <property type="term" value="C:dehydrodolichyl diphosphate synthase complex"/>
    <property type="evidence" value="ECO:0007669"/>
    <property type="project" value="TreeGrafter"/>
</dbReference>
<gene>
    <name evidence="13" type="ORF">PACLA_8A083844</name>
</gene>
<dbReference type="OrthoDB" id="4173905at2759"/>
<proteinExistence type="inferred from homology"/>
<evidence type="ECO:0000256" key="7">
    <source>
        <dbReference type="ARBA" id="ARBA00022842"/>
    </source>
</evidence>
<dbReference type="HAMAP" id="MF_01139">
    <property type="entry name" value="ISPT"/>
    <property type="match status" value="1"/>
</dbReference>
<evidence type="ECO:0000256" key="4">
    <source>
        <dbReference type="ARBA" id="ARBA00005432"/>
    </source>
</evidence>
<dbReference type="EC" id="2.5.1.-" evidence="12"/>
<keyword evidence="8" id="KW-0472">Membrane</keyword>
<comment type="cofactor">
    <cofactor evidence="1">
        <name>Mg(2+)</name>
        <dbReference type="ChEBI" id="CHEBI:18420"/>
    </cofactor>
</comment>
<dbReference type="PROSITE" id="PS01066">
    <property type="entry name" value="UPP_SYNTHASE"/>
    <property type="match status" value="1"/>
</dbReference>
<evidence type="ECO:0000256" key="5">
    <source>
        <dbReference type="ARBA" id="ARBA00022679"/>
    </source>
</evidence>
<keyword evidence="7" id="KW-0460">Magnesium</keyword>
<organism evidence="13 14">
    <name type="scientific">Paramuricea clavata</name>
    <name type="common">Red gorgonian</name>
    <name type="synonym">Violescent sea-whip</name>
    <dbReference type="NCBI Taxonomy" id="317549"/>
    <lineage>
        <taxon>Eukaryota</taxon>
        <taxon>Metazoa</taxon>
        <taxon>Cnidaria</taxon>
        <taxon>Anthozoa</taxon>
        <taxon>Octocorallia</taxon>
        <taxon>Malacalcyonacea</taxon>
        <taxon>Plexauridae</taxon>
        <taxon>Paramuricea</taxon>
    </lineage>
</organism>
<dbReference type="EMBL" id="CACRXK020000305">
    <property type="protein sequence ID" value="CAB3980595.1"/>
    <property type="molecule type" value="Genomic_DNA"/>
</dbReference>
<comment type="pathway">
    <text evidence="3">Protein modification; protein glycosylation.</text>
</comment>
<dbReference type="FunFam" id="3.40.1180.10:FF:000002">
    <property type="entry name" value="Alkyl transferase"/>
    <property type="match status" value="1"/>
</dbReference>
<reference evidence="13" key="1">
    <citation type="submission" date="2020-04" db="EMBL/GenBank/DDBJ databases">
        <authorList>
            <person name="Alioto T."/>
            <person name="Alioto T."/>
            <person name="Gomez Garrido J."/>
        </authorList>
    </citation>
    <scope>NUCLEOTIDE SEQUENCE</scope>
    <source>
        <strain evidence="13">A484AB</strain>
    </source>
</reference>
<evidence type="ECO:0000313" key="13">
    <source>
        <dbReference type="EMBL" id="CAB3980595.1"/>
    </source>
</evidence>
<dbReference type="GO" id="GO:0016094">
    <property type="term" value="P:polyprenol biosynthetic process"/>
    <property type="evidence" value="ECO:0007669"/>
    <property type="project" value="TreeGrafter"/>
</dbReference>
<dbReference type="InterPro" id="IPR036424">
    <property type="entry name" value="UPP_synth-like_sf"/>
</dbReference>
<dbReference type="SUPFAM" id="SSF64005">
    <property type="entry name" value="Undecaprenyl diphosphate synthase"/>
    <property type="match status" value="1"/>
</dbReference>
<dbReference type="PANTHER" id="PTHR10291:SF43">
    <property type="entry name" value="DEHYDRODOLICHYL DIPHOSPHATE SYNTHASE COMPLEX SUBUNIT DHDDS"/>
    <property type="match status" value="1"/>
</dbReference>
<comment type="subunit">
    <text evidence="11">Forms an active dehydrodolichyl diphosphate synthase complex with NUS1.</text>
</comment>
<dbReference type="AlphaFoldDB" id="A0A7D9DDG1"/>
<keyword evidence="6" id="KW-0256">Endoplasmic reticulum</keyword>
<dbReference type="InterPro" id="IPR018520">
    <property type="entry name" value="UPP_synth-like_CS"/>
</dbReference>
<evidence type="ECO:0000256" key="2">
    <source>
        <dbReference type="ARBA" id="ARBA00004406"/>
    </source>
</evidence>
<comment type="similarity">
    <text evidence="4 12">Belongs to the UPP synthase family.</text>
</comment>
<dbReference type="NCBIfam" id="TIGR00055">
    <property type="entry name" value="uppS"/>
    <property type="match status" value="1"/>
</dbReference>
<dbReference type="GO" id="GO:0045547">
    <property type="term" value="F:ditrans,polycis-polyprenyl diphosphate synthase [(2E,6E)-farnesyl diphosphate specific] activity"/>
    <property type="evidence" value="ECO:0007669"/>
    <property type="project" value="UniProtKB-EC"/>
</dbReference>
<evidence type="ECO:0000256" key="3">
    <source>
        <dbReference type="ARBA" id="ARBA00004922"/>
    </source>
</evidence>
<evidence type="ECO:0000256" key="11">
    <source>
        <dbReference type="ARBA" id="ARBA00064670"/>
    </source>
</evidence>
<dbReference type="GO" id="GO:0005789">
    <property type="term" value="C:endoplasmic reticulum membrane"/>
    <property type="evidence" value="ECO:0007669"/>
    <property type="project" value="UniProtKB-SubCell"/>
</dbReference>
<dbReference type="Gene3D" id="3.40.1180.10">
    <property type="entry name" value="Decaprenyl diphosphate synthase-like"/>
    <property type="match status" value="1"/>
</dbReference>
<evidence type="ECO:0000256" key="9">
    <source>
        <dbReference type="ARBA" id="ARBA00047353"/>
    </source>
</evidence>
<evidence type="ECO:0000313" key="14">
    <source>
        <dbReference type="Proteomes" id="UP001152795"/>
    </source>
</evidence>
<dbReference type="InterPro" id="IPR001441">
    <property type="entry name" value="UPP_synth-like"/>
</dbReference>
<name>A0A7D9DDG1_PARCT</name>
<dbReference type="PANTHER" id="PTHR10291">
    <property type="entry name" value="DEHYDRODOLICHYL DIPHOSPHATE SYNTHASE FAMILY MEMBER"/>
    <property type="match status" value="1"/>
</dbReference>
<sequence>MFWTSEGNQKRSRIRDFFNNVLKCGEIPRHVAFIMDGNRRFAKERQQPRAQGHESGFQKLAETLQWCFELGIYEVTVYAFSIENFKRSKEEVDGLMELTKRKVAKLMEEKDKIMEHGVCIRVLGDLTLLPPDTREAVAEVVRFSKNNTKCFLNVCLAYTSRHEIAEAVKLTAEGVELGILEPSDVTETLLDKTLYTNKSPDPDLLIRTSGETRLSDFLLWQTSHTCLIFEKALWPAFSIWDFYHAILCYQWNYTKLKTEKDKTERYKLTKELESLKQSIAHKQIQAQNKETSQVDEHEIEEAIKRKDERQQAFLSFVDERRQQILESRC</sequence>
<comment type="caution">
    <text evidence="13">The sequence shown here is derived from an EMBL/GenBank/DDBJ whole genome shotgun (WGS) entry which is preliminary data.</text>
</comment>
<evidence type="ECO:0000256" key="10">
    <source>
        <dbReference type="ARBA" id="ARBA00058504"/>
    </source>
</evidence>
<evidence type="ECO:0000256" key="6">
    <source>
        <dbReference type="ARBA" id="ARBA00022824"/>
    </source>
</evidence>
<accession>A0A7D9DDG1</accession>
<evidence type="ECO:0000256" key="1">
    <source>
        <dbReference type="ARBA" id="ARBA00001946"/>
    </source>
</evidence>
<dbReference type="CDD" id="cd00475">
    <property type="entry name" value="Cis_IPPS"/>
    <property type="match status" value="1"/>
</dbReference>
<keyword evidence="5 12" id="KW-0808">Transferase</keyword>
<evidence type="ECO:0000256" key="12">
    <source>
        <dbReference type="RuleBase" id="RU363018"/>
    </source>
</evidence>
<dbReference type="Pfam" id="PF01255">
    <property type="entry name" value="Prenyltransf"/>
    <property type="match status" value="1"/>
</dbReference>
<comment type="function">
    <text evidence="10">With NUS1, forms the dehydrodolichyl diphosphate synthase (DDS) complex, an essential component of the dolichol monophosphate (Dol-P) biosynthetic machinery. Adds multiple copies of isopentenyl pyrophosphate (IPP) to farnesyl pyrophosphate (FPP) to produce dehydrodolichyl diphosphate (Dedol-PP), a precursor of dolichol which is utilized as a sugar carrier in protein glycosylation in the endoplasmic reticulum (ER).</text>
</comment>
<dbReference type="Proteomes" id="UP001152795">
    <property type="component" value="Unassembled WGS sequence"/>
</dbReference>
<evidence type="ECO:0000256" key="8">
    <source>
        <dbReference type="ARBA" id="ARBA00023136"/>
    </source>
</evidence>